<organism evidence="2 3">
    <name type="scientific">Brevibacillus thermoruber</name>
    <dbReference type="NCBI Taxonomy" id="33942"/>
    <lineage>
        <taxon>Bacteria</taxon>
        <taxon>Bacillati</taxon>
        <taxon>Bacillota</taxon>
        <taxon>Bacilli</taxon>
        <taxon>Bacillales</taxon>
        <taxon>Paenibacillaceae</taxon>
        <taxon>Brevibacillus</taxon>
    </lineage>
</organism>
<dbReference type="EMBL" id="JAPYYP010000020">
    <property type="protein sequence ID" value="MDA5109680.1"/>
    <property type="molecule type" value="Genomic_DNA"/>
</dbReference>
<keyword evidence="1" id="KW-0812">Transmembrane</keyword>
<feature type="transmembrane region" description="Helical" evidence="1">
    <location>
        <begin position="15"/>
        <end position="36"/>
    </location>
</feature>
<proteinExistence type="predicted"/>
<sequence>MLNFGRTALDVGPSFFMLVPLLLTLAFYGFIVYVLVSLLRFMKQKTESDRERNAKLGELIRLMRETTAGSLPDNKEENR</sequence>
<dbReference type="AlphaFoldDB" id="A0A9X3TSI4"/>
<name>A0A9X3TSI4_9BACL</name>
<keyword evidence="1" id="KW-0472">Membrane</keyword>
<dbReference type="RefSeq" id="WP_051188137.1">
    <property type="nucleotide sequence ID" value="NZ_JAPYYP010000020.1"/>
</dbReference>
<reference evidence="2" key="1">
    <citation type="submission" date="2022-12" db="EMBL/GenBank/DDBJ databases">
        <title>Draft genome sequence of the thermophilic strain Brevibacillus thermoruber HT42, isolated from Los Humeros, Puebla, Mexico, with biotechnological potential.</title>
        <authorList>
            <person name="Lara Sanchez J."/>
            <person name="Solis Palacios R."/>
            <person name="Bustos Baena A.S."/>
            <person name="Ruz Baez A.E."/>
            <person name="Espinosa Luna G."/>
            <person name="Oliart Ros R.M."/>
        </authorList>
    </citation>
    <scope>NUCLEOTIDE SEQUENCE</scope>
    <source>
        <strain evidence="2">HT42</strain>
    </source>
</reference>
<keyword evidence="1" id="KW-1133">Transmembrane helix</keyword>
<keyword evidence="3" id="KW-1185">Reference proteome</keyword>
<accession>A0A9X3TSI4</accession>
<evidence type="ECO:0000256" key="1">
    <source>
        <dbReference type="SAM" id="Phobius"/>
    </source>
</evidence>
<gene>
    <name evidence="2" type="ORF">O3V59_15040</name>
</gene>
<evidence type="ECO:0000313" key="3">
    <source>
        <dbReference type="Proteomes" id="UP001151071"/>
    </source>
</evidence>
<protein>
    <recommendedName>
        <fullName evidence="4">DUF4083 domain-containing protein</fullName>
    </recommendedName>
</protein>
<evidence type="ECO:0008006" key="4">
    <source>
        <dbReference type="Google" id="ProtNLM"/>
    </source>
</evidence>
<dbReference type="Proteomes" id="UP001151071">
    <property type="component" value="Unassembled WGS sequence"/>
</dbReference>
<comment type="caution">
    <text evidence="2">The sequence shown here is derived from an EMBL/GenBank/DDBJ whole genome shotgun (WGS) entry which is preliminary data.</text>
</comment>
<evidence type="ECO:0000313" key="2">
    <source>
        <dbReference type="EMBL" id="MDA5109680.1"/>
    </source>
</evidence>